<dbReference type="EMBL" id="CM009294">
    <property type="protein sequence ID" value="RQO90859.1"/>
    <property type="molecule type" value="Genomic_DNA"/>
</dbReference>
<evidence type="ECO:0000256" key="1">
    <source>
        <dbReference type="ARBA" id="ARBA00009374"/>
    </source>
</evidence>
<dbReference type="Pfam" id="PF04570">
    <property type="entry name" value="zf-FLZ"/>
    <property type="match status" value="1"/>
</dbReference>
<evidence type="ECO:0000256" key="3">
    <source>
        <dbReference type="ARBA" id="ARBA00022771"/>
    </source>
</evidence>
<dbReference type="PROSITE" id="PS51795">
    <property type="entry name" value="ZF_FLZ"/>
    <property type="match status" value="1"/>
</dbReference>
<evidence type="ECO:0000313" key="7">
    <source>
        <dbReference type="EMBL" id="RQO90859.1"/>
    </source>
</evidence>
<dbReference type="AlphaFoldDB" id="A0A3N7F138"/>
<dbReference type="GO" id="GO:0008270">
    <property type="term" value="F:zinc ion binding"/>
    <property type="evidence" value="ECO:0007669"/>
    <property type="project" value="UniProtKB-KW"/>
</dbReference>
<evidence type="ECO:0000256" key="4">
    <source>
        <dbReference type="PROSITE-ProRule" id="PRU01131"/>
    </source>
</evidence>
<feature type="zinc finger region" description="FLZ-type" evidence="4">
    <location>
        <begin position="70"/>
        <end position="107"/>
    </location>
</feature>
<comment type="similarity">
    <text evidence="1">Belongs to the FLZ family.</text>
</comment>
<protein>
    <recommendedName>
        <fullName evidence="6">FLZ-type domain-containing protein</fullName>
    </recommendedName>
</protein>
<reference evidence="7 8" key="1">
    <citation type="journal article" date="2006" name="Science">
        <title>The genome of black cottonwood, Populus trichocarpa (Torr. &amp; Gray).</title>
        <authorList>
            <person name="Tuskan G.A."/>
            <person name="Difazio S."/>
            <person name="Jansson S."/>
            <person name="Bohlmann J."/>
            <person name="Grigoriev I."/>
            <person name="Hellsten U."/>
            <person name="Putnam N."/>
            <person name="Ralph S."/>
            <person name="Rombauts S."/>
            <person name="Salamov A."/>
            <person name="Schein J."/>
            <person name="Sterck L."/>
            <person name="Aerts A."/>
            <person name="Bhalerao R.R."/>
            <person name="Bhalerao R.P."/>
            <person name="Blaudez D."/>
            <person name="Boerjan W."/>
            <person name="Brun A."/>
            <person name="Brunner A."/>
            <person name="Busov V."/>
            <person name="Campbell M."/>
            <person name="Carlson J."/>
            <person name="Chalot M."/>
            <person name="Chapman J."/>
            <person name="Chen G.L."/>
            <person name="Cooper D."/>
            <person name="Coutinho P.M."/>
            <person name="Couturier J."/>
            <person name="Covert S."/>
            <person name="Cronk Q."/>
            <person name="Cunningham R."/>
            <person name="Davis J."/>
            <person name="Degroeve S."/>
            <person name="Dejardin A."/>
            <person name="Depamphilis C."/>
            <person name="Detter J."/>
            <person name="Dirks B."/>
            <person name="Dubchak I."/>
            <person name="Duplessis S."/>
            <person name="Ehlting J."/>
            <person name="Ellis B."/>
            <person name="Gendler K."/>
            <person name="Goodstein D."/>
            <person name="Gribskov M."/>
            <person name="Grimwood J."/>
            <person name="Groover A."/>
            <person name="Gunter L."/>
            <person name="Hamberger B."/>
            <person name="Heinze B."/>
            <person name="Helariutta Y."/>
            <person name="Henrissat B."/>
            <person name="Holligan D."/>
            <person name="Holt R."/>
            <person name="Huang W."/>
            <person name="Islam-Faridi N."/>
            <person name="Jones S."/>
            <person name="Jones-Rhoades M."/>
            <person name="Jorgensen R."/>
            <person name="Joshi C."/>
            <person name="Kangasjarvi J."/>
            <person name="Karlsson J."/>
            <person name="Kelleher C."/>
            <person name="Kirkpatrick R."/>
            <person name="Kirst M."/>
            <person name="Kohler A."/>
            <person name="Kalluri U."/>
            <person name="Larimer F."/>
            <person name="Leebens-Mack J."/>
            <person name="Leple J.C."/>
            <person name="Locascio P."/>
            <person name="Lou Y."/>
            <person name="Lucas S."/>
            <person name="Martin F."/>
            <person name="Montanini B."/>
            <person name="Napoli C."/>
            <person name="Nelson D.R."/>
            <person name="Nelson C."/>
            <person name="Nieminen K."/>
            <person name="Nilsson O."/>
            <person name="Pereda V."/>
            <person name="Peter G."/>
            <person name="Philippe R."/>
            <person name="Pilate G."/>
            <person name="Poliakov A."/>
            <person name="Razumovskaya J."/>
            <person name="Richardson P."/>
            <person name="Rinaldi C."/>
            <person name="Ritland K."/>
            <person name="Rouze P."/>
            <person name="Ryaboy D."/>
            <person name="Schmutz J."/>
            <person name="Schrader J."/>
            <person name="Segerman B."/>
            <person name="Shin H."/>
            <person name="Siddiqui A."/>
            <person name="Sterky F."/>
            <person name="Terry A."/>
            <person name="Tsai C.J."/>
            <person name="Uberbacher E."/>
            <person name="Unneberg P."/>
            <person name="Vahala J."/>
            <person name="Wall K."/>
            <person name="Wessler S."/>
            <person name="Yang G."/>
            <person name="Yin T."/>
            <person name="Douglas C."/>
            <person name="Marra M."/>
            <person name="Sandberg G."/>
            <person name="Van de Peer Y."/>
            <person name="Rokhsar D."/>
        </authorList>
    </citation>
    <scope>NUCLEOTIDE SEQUENCE [LARGE SCALE GENOMIC DNA]</scope>
    <source>
        <strain evidence="8">cv. Nisqually</strain>
    </source>
</reference>
<feature type="domain" description="FLZ-type" evidence="6">
    <location>
        <begin position="70"/>
        <end position="107"/>
    </location>
</feature>
<dbReference type="Gramene" id="Potri.005G212500.4.v4.1">
    <property type="protein sequence ID" value="Potri.005G212500.4.v4.1"/>
    <property type="gene ID" value="Potri.005G212500.v4.1"/>
</dbReference>
<keyword evidence="3" id="KW-0862">Zinc</keyword>
<organism evidence="7 8">
    <name type="scientific">Populus trichocarpa</name>
    <name type="common">Western balsam poplar</name>
    <name type="synonym">Populus balsamifera subsp. trichocarpa</name>
    <dbReference type="NCBI Taxonomy" id="3694"/>
    <lineage>
        <taxon>Eukaryota</taxon>
        <taxon>Viridiplantae</taxon>
        <taxon>Streptophyta</taxon>
        <taxon>Embryophyta</taxon>
        <taxon>Tracheophyta</taxon>
        <taxon>Spermatophyta</taxon>
        <taxon>Magnoliopsida</taxon>
        <taxon>eudicotyledons</taxon>
        <taxon>Gunneridae</taxon>
        <taxon>Pentapetalae</taxon>
        <taxon>rosids</taxon>
        <taxon>fabids</taxon>
        <taxon>Malpighiales</taxon>
        <taxon>Salicaceae</taxon>
        <taxon>Saliceae</taxon>
        <taxon>Populus</taxon>
    </lineage>
</organism>
<evidence type="ECO:0000256" key="2">
    <source>
        <dbReference type="ARBA" id="ARBA00022723"/>
    </source>
</evidence>
<feature type="region of interest" description="Disordered" evidence="5">
    <location>
        <begin position="1"/>
        <end position="29"/>
    </location>
</feature>
<evidence type="ECO:0000256" key="5">
    <source>
        <dbReference type="SAM" id="MobiDB-lite"/>
    </source>
</evidence>
<accession>A0A3N7F138</accession>
<name>A0A3N7F138_POPTR</name>
<keyword evidence="3" id="KW-0863">Zinc-finger</keyword>
<keyword evidence="2" id="KW-0479">Metal-binding</keyword>
<gene>
    <name evidence="7" type="ORF">POPTR_005G212500</name>
</gene>
<sequence length="107" mass="12140">MPGKRSRLTRSQSFGDIGLGNDRLPPRDGGFTADNMAGQFIRRIIAVSPPPPLLPEKEKDIGDGLMETEHFLERCEHCWKRLSQKQDVYMYGSSYCGSNYQDFPSKN</sequence>
<proteinExistence type="inferred from homology"/>
<evidence type="ECO:0000313" key="8">
    <source>
        <dbReference type="Proteomes" id="UP000006729"/>
    </source>
</evidence>
<keyword evidence="8" id="KW-1185">Reference proteome</keyword>
<dbReference type="Proteomes" id="UP000006729">
    <property type="component" value="Chromosome 5"/>
</dbReference>
<evidence type="ECO:0000259" key="6">
    <source>
        <dbReference type="PROSITE" id="PS51795"/>
    </source>
</evidence>
<dbReference type="InterPro" id="IPR007650">
    <property type="entry name" value="Zf-FLZ_dom"/>
</dbReference>